<evidence type="ECO:0000256" key="2">
    <source>
        <dbReference type="ARBA" id="ARBA00022448"/>
    </source>
</evidence>
<evidence type="ECO:0000256" key="7">
    <source>
        <dbReference type="SAM" id="Phobius"/>
    </source>
</evidence>
<accession>A0A561BS62</accession>
<keyword evidence="3" id="KW-1003">Cell membrane</keyword>
<dbReference type="PANTHER" id="PTHR42718:SF42">
    <property type="entry name" value="EXPORT PROTEIN"/>
    <property type="match status" value="1"/>
</dbReference>
<feature type="transmembrane region" description="Helical" evidence="7">
    <location>
        <begin position="369"/>
        <end position="396"/>
    </location>
</feature>
<dbReference type="InterPro" id="IPR011701">
    <property type="entry name" value="MFS"/>
</dbReference>
<dbReference type="InterPro" id="IPR004638">
    <property type="entry name" value="EmrB-like"/>
</dbReference>
<feature type="transmembrane region" description="Helical" evidence="7">
    <location>
        <begin position="61"/>
        <end position="80"/>
    </location>
</feature>
<dbReference type="OrthoDB" id="7375466at2"/>
<protein>
    <submittedName>
        <fullName evidence="9">EmrB/QacA subfamily drug resistance transporter</fullName>
    </submittedName>
</protein>
<dbReference type="GO" id="GO:0005886">
    <property type="term" value="C:plasma membrane"/>
    <property type="evidence" value="ECO:0007669"/>
    <property type="project" value="UniProtKB-SubCell"/>
</dbReference>
<name>A0A561BS62_9ACTN</name>
<dbReference type="PROSITE" id="PS50850">
    <property type="entry name" value="MFS"/>
    <property type="match status" value="1"/>
</dbReference>
<comment type="caution">
    <text evidence="9">The sequence shown here is derived from an EMBL/GenBank/DDBJ whole genome shotgun (WGS) entry which is preliminary data.</text>
</comment>
<evidence type="ECO:0000313" key="10">
    <source>
        <dbReference type="Proteomes" id="UP000318380"/>
    </source>
</evidence>
<keyword evidence="10" id="KW-1185">Reference proteome</keyword>
<feature type="transmembrane region" description="Helical" evidence="7">
    <location>
        <begin position="151"/>
        <end position="173"/>
    </location>
</feature>
<feature type="transmembrane region" description="Helical" evidence="7">
    <location>
        <begin position="211"/>
        <end position="231"/>
    </location>
</feature>
<dbReference type="EMBL" id="VIVK01000001">
    <property type="protein sequence ID" value="TWD81740.1"/>
    <property type="molecule type" value="Genomic_DNA"/>
</dbReference>
<feature type="transmembrane region" description="Helical" evidence="7">
    <location>
        <begin position="179"/>
        <end position="199"/>
    </location>
</feature>
<comment type="subcellular location">
    <subcellularLocation>
        <location evidence="1">Cell membrane</location>
        <topology evidence="1">Multi-pass membrane protein</topology>
    </subcellularLocation>
</comment>
<dbReference type="NCBIfam" id="TIGR00711">
    <property type="entry name" value="efflux_EmrB"/>
    <property type="match status" value="1"/>
</dbReference>
<reference evidence="9 10" key="1">
    <citation type="submission" date="2019-06" db="EMBL/GenBank/DDBJ databases">
        <title>Sequencing the genomes of 1000 actinobacteria strains.</title>
        <authorList>
            <person name="Klenk H.-P."/>
        </authorList>
    </citation>
    <scope>NUCLEOTIDE SEQUENCE [LARGE SCALE GENOMIC DNA]</scope>
    <source>
        <strain evidence="9 10">DSM 24683</strain>
    </source>
</reference>
<dbReference type="Pfam" id="PF07690">
    <property type="entry name" value="MFS_1"/>
    <property type="match status" value="1"/>
</dbReference>
<feature type="transmembrane region" description="Helical" evidence="7">
    <location>
        <begin position="243"/>
        <end position="260"/>
    </location>
</feature>
<dbReference type="Gene3D" id="1.20.1720.10">
    <property type="entry name" value="Multidrug resistance protein D"/>
    <property type="match status" value="1"/>
</dbReference>
<feature type="transmembrane region" description="Helical" evidence="7">
    <location>
        <begin position="21"/>
        <end position="41"/>
    </location>
</feature>
<dbReference type="Gene3D" id="1.20.1250.20">
    <property type="entry name" value="MFS general substrate transporter like domains"/>
    <property type="match status" value="1"/>
</dbReference>
<dbReference type="InterPro" id="IPR036259">
    <property type="entry name" value="MFS_trans_sf"/>
</dbReference>
<feature type="transmembrane region" description="Helical" evidence="7">
    <location>
        <begin position="417"/>
        <end position="439"/>
    </location>
</feature>
<keyword evidence="2" id="KW-0813">Transport</keyword>
<keyword evidence="5 7" id="KW-1133">Transmembrane helix</keyword>
<evidence type="ECO:0000256" key="1">
    <source>
        <dbReference type="ARBA" id="ARBA00004651"/>
    </source>
</evidence>
<dbReference type="Proteomes" id="UP000318380">
    <property type="component" value="Unassembled WGS sequence"/>
</dbReference>
<keyword evidence="6 7" id="KW-0472">Membrane</keyword>
<feature type="domain" description="Major facilitator superfamily (MFS) profile" evidence="8">
    <location>
        <begin position="26"/>
        <end position="472"/>
    </location>
</feature>
<evidence type="ECO:0000259" key="8">
    <source>
        <dbReference type="PROSITE" id="PS50850"/>
    </source>
</evidence>
<dbReference type="PANTHER" id="PTHR42718">
    <property type="entry name" value="MAJOR FACILITATOR SUPERFAMILY MULTIDRUG TRANSPORTER MFSC"/>
    <property type="match status" value="1"/>
</dbReference>
<organism evidence="9 10">
    <name type="scientific">Kribbella amoyensis</name>
    <dbReference type="NCBI Taxonomy" id="996641"/>
    <lineage>
        <taxon>Bacteria</taxon>
        <taxon>Bacillati</taxon>
        <taxon>Actinomycetota</taxon>
        <taxon>Actinomycetes</taxon>
        <taxon>Propionibacteriales</taxon>
        <taxon>Kribbellaceae</taxon>
        <taxon>Kribbella</taxon>
    </lineage>
</organism>
<dbReference type="InterPro" id="IPR005829">
    <property type="entry name" value="Sugar_transporter_CS"/>
</dbReference>
<feature type="transmembrane region" description="Helical" evidence="7">
    <location>
        <begin position="281"/>
        <end position="301"/>
    </location>
</feature>
<feature type="transmembrane region" description="Helical" evidence="7">
    <location>
        <begin position="313"/>
        <end position="332"/>
    </location>
</feature>
<evidence type="ECO:0000313" key="9">
    <source>
        <dbReference type="EMBL" id="TWD81740.1"/>
    </source>
</evidence>
<evidence type="ECO:0000256" key="4">
    <source>
        <dbReference type="ARBA" id="ARBA00022692"/>
    </source>
</evidence>
<feature type="transmembrane region" description="Helical" evidence="7">
    <location>
        <begin position="117"/>
        <end position="139"/>
    </location>
</feature>
<sequence>MSELAAGSPARAEALVPLRSRAGAALIAATVLASGVAWYDAYVVNVAVPALGTHFGASVTAVQWTLTSYLLAVAALLLLAGALADRFGRRRILVIGLGVMLAGSVLCATAPSIEWLIGARAVQGVGAALVVPISLALLNGTLRVSDRARGIGIWAGLSTLMTTVGPYAGGWLIDHASWHWVFLVPIPLILVVFVVLRAVPDPSQASRSLSVDVVGAVLGALGLGGVVYALSEGAASGWSSPRVLVAGVVGVVSLVVLLPYERRQRAPMLKLSLFGSRQFDAINVVTVLLYGALAAAGYLFVVMCQLKLGYTAAQSGAALIPASVVFLILSPFSGSLVSRVGPRWLMVAGIVLIALAQVLLAQVEPGSGYLTAILPAALVQGAGLGLTVTPLTAAVLAAVSDADLGEASAVNDAAARVGAVAAIALVPVLLGVGAGSSLAESLTDGYRPAMIVLGAVCAGAAIVAGLFVSNERADAPRLAPPAPHHGCALPVTSSH</sequence>
<keyword evidence="4 7" id="KW-0812">Transmembrane</keyword>
<evidence type="ECO:0000256" key="5">
    <source>
        <dbReference type="ARBA" id="ARBA00022989"/>
    </source>
</evidence>
<dbReference type="PROSITE" id="PS00216">
    <property type="entry name" value="SUGAR_TRANSPORT_1"/>
    <property type="match status" value="1"/>
</dbReference>
<dbReference type="AlphaFoldDB" id="A0A561BS62"/>
<feature type="transmembrane region" description="Helical" evidence="7">
    <location>
        <begin position="92"/>
        <end position="111"/>
    </location>
</feature>
<feature type="transmembrane region" description="Helical" evidence="7">
    <location>
        <begin position="445"/>
        <end position="468"/>
    </location>
</feature>
<evidence type="ECO:0000256" key="3">
    <source>
        <dbReference type="ARBA" id="ARBA00022475"/>
    </source>
</evidence>
<gene>
    <name evidence="9" type="ORF">FB561_2862</name>
</gene>
<evidence type="ECO:0000256" key="6">
    <source>
        <dbReference type="ARBA" id="ARBA00023136"/>
    </source>
</evidence>
<dbReference type="RefSeq" id="WP_145806833.1">
    <property type="nucleotide sequence ID" value="NZ_VIVK01000001.1"/>
</dbReference>
<feature type="transmembrane region" description="Helical" evidence="7">
    <location>
        <begin position="344"/>
        <end position="363"/>
    </location>
</feature>
<dbReference type="GO" id="GO:0022857">
    <property type="term" value="F:transmembrane transporter activity"/>
    <property type="evidence" value="ECO:0007669"/>
    <property type="project" value="InterPro"/>
</dbReference>
<dbReference type="SUPFAM" id="SSF103473">
    <property type="entry name" value="MFS general substrate transporter"/>
    <property type="match status" value="1"/>
</dbReference>
<dbReference type="InterPro" id="IPR020846">
    <property type="entry name" value="MFS_dom"/>
</dbReference>
<proteinExistence type="predicted"/>